<dbReference type="Gene3D" id="3.80.10.10">
    <property type="entry name" value="Ribonuclease Inhibitor"/>
    <property type="match status" value="1"/>
</dbReference>
<keyword evidence="2" id="KW-1185">Reference proteome</keyword>
<dbReference type="InterPro" id="IPR047722">
    <property type="entry name" value="STM4015-like"/>
</dbReference>
<protein>
    <submittedName>
        <fullName evidence="1">STM4015 family protein</fullName>
    </submittedName>
</protein>
<dbReference type="NCBIfam" id="NF038076">
    <property type="entry name" value="fam_STM4015"/>
    <property type="match status" value="1"/>
</dbReference>
<dbReference type="Proteomes" id="UP001596012">
    <property type="component" value="Unassembled WGS sequence"/>
</dbReference>
<dbReference type="SUPFAM" id="SSF52047">
    <property type="entry name" value="RNI-like"/>
    <property type="match status" value="1"/>
</dbReference>
<dbReference type="EMBL" id="JBHSFG010000087">
    <property type="protein sequence ID" value="MFC4471079.1"/>
    <property type="molecule type" value="Genomic_DNA"/>
</dbReference>
<dbReference type="InterPro" id="IPR032675">
    <property type="entry name" value="LRR_dom_sf"/>
</dbReference>
<gene>
    <name evidence="1" type="ORF">ACFPH6_42430</name>
</gene>
<evidence type="ECO:0000313" key="1">
    <source>
        <dbReference type="EMBL" id="MFC4471079.1"/>
    </source>
</evidence>
<name>A0ABV8Z0P1_9ACTN</name>
<sequence>MTFADHFETFHGLPVFTLPEMREPGEEKLPDADAVAWRLDCYEAGELPFDELWRSFTDRVPSTDVRALVVGPWWDDEYSDLRPALELMVADAERFPALRALFLADVTGEECEISWLQLTDVTPVLEGFPQLEEFGVRGGDSQGLGEDPLSLRPVRHEALRVLRFESGGLPGQVVRAVGACELPALERLELWLGVPRYGGDTTVADLAPLLAGGRFPALRHLGLQDSELQDEIAAAVASAPVVAQLESLSLSMGALTDTGAEALLEGQPLTHLKRLDLHHHFLSEAVADRVHAAFGSAGTEVDLSEHQTPHRWRDEEWRYVAVSE</sequence>
<dbReference type="RefSeq" id="WP_386352801.1">
    <property type="nucleotide sequence ID" value="NZ_JBHSFG010000087.1"/>
</dbReference>
<evidence type="ECO:0000313" key="2">
    <source>
        <dbReference type="Proteomes" id="UP001596012"/>
    </source>
</evidence>
<proteinExistence type="predicted"/>
<comment type="caution">
    <text evidence="1">The sequence shown here is derived from an EMBL/GenBank/DDBJ whole genome shotgun (WGS) entry which is preliminary data.</text>
</comment>
<accession>A0ABV8Z0P1</accession>
<organism evidence="1 2">
    <name type="scientific">Streptomyces xiangluensis</name>
    <dbReference type="NCBI Taxonomy" id="2665720"/>
    <lineage>
        <taxon>Bacteria</taxon>
        <taxon>Bacillati</taxon>
        <taxon>Actinomycetota</taxon>
        <taxon>Actinomycetes</taxon>
        <taxon>Kitasatosporales</taxon>
        <taxon>Streptomycetaceae</taxon>
        <taxon>Streptomyces</taxon>
    </lineage>
</organism>
<reference evidence="2" key="1">
    <citation type="journal article" date="2019" name="Int. J. Syst. Evol. Microbiol.">
        <title>The Global Catalogue of Microorganisms (GCM) 10K type strain sequencing project: providing services to taxonomists for standard genome sequencing and annotation.</title>
        <authorList>
            <consortium name="The Broad Institute Genomics Platform"/>
            <consortium name="The Broad Institute Genome Sequencing Center for Infectious Disease"/>
            <person name="Wu L."/>
            <person name="Ma J."/>
        </authorList>
    </citation>
    <scope>NUCLEOTIDE SEQUENCE [LARGE SCALE GENOMIC DNA]</scope>
    <source>
        <strain evidence="2">DT43</strain>
    </source>
</reference>